<dbReference type="Proteomes" id="UP000524237">
    <property type="component" value="Unassembled WGS sequence"/>
</dbReference>
<feature type="transmembrane region" description="Helical" evidence="2">
    <location>
        <begin position="134"/>
        <end position="158"/>
    </location>
</feature>
<dbReference type="AlphaFoldDB" id="A0A7W3JSE3"/>
<accession>A0A7W3JSE3</accession>
<evidence type="ECO:0000256" key="1">
    <source>
        <dbReference type="SAM" id="MobiDB-lite"/>
    </source>
</evidence>
<keyword evidence="2" id="KW-0472">Membrane</keyword>
<comment type="caution">
    <text evidence="3">The sequence shown here is derived from an EMBL/GenBank/DDBJ whole genome shotgun (WGS) entry which is preliminary data.</text>
</comment>
<feature type="compositionally biased region" description="Basic and acidic residues" evidence="1">
    <location>
        <begin position="58"/>
        <end position="68"/>
    </location>
</feature>
<keyword evidence="4" id="KW-1185">Reference proteome</keyword>
<dbReference type="EMBL" id="JACGWU010000001">
    <property type="protein sequence ID" value="MBA8828374.1"/>
    <property type="molecule type" value="Genomic_DNA"/>
</dbReference>
<evidence type="ECO:0000313" key="3">
    <source>
        <dbReference type="EMBL" id="MBA8828374.1"/>
    </source>
</evidence>
<dbReference type="Pfam" id="PF11241">
    <property type="entry name" value="DUF3043"/>
    <property type="match status" value="1"/>
</dbReference>
<name>A0A7W3JSE3_9MICO</name>
<dbReference type="InterPro" id="IPR021403">
    <property type="entry name" value="DUF3043"/>
</dbReference>
<organism evidence="3 4">
    <name type="scientific">Alpinimonas psychrophila</name>
    <dbReference type="NCBI Taxonomy" id="748908"/>
    <lineage>
        <taxon>Bacteria</taxon>
        <taxon>Bacillati</taxon>
        <taxon>Actinomycetota</taxon>
        <taxon>Actinomycetes</taxon>
        <taxon>Micrococcales</taxon>
        <taxon>Microbacteriaceae</taxon>
        <taxon>Alpinimonas</taxon>
    </lineage>
</organism>
<evidence type="ECO:0000256" key="2">
    <source>
        <dbReference type="SAM" id="Phobius"/>
    </source>
</evidence>
<evidence type="ECO:0000313" key="4">
    <source>
        <dbReference type="Proteomes" id="UP000524237"/>
    </source>
</evidence>
<feature type="transmembrane region" description="Helical" evidence="2">
    <location>
        <begin position="108"/>
        <end position="128"/>
    </location>
</feature>
<reference evidence="3 4" key="1">
    <citation type="submission" date="2020-07" db="EMBL/GenBank/DDBJ databases">
        <title>Sequencing the genomes of 1000 actinobacteria strains.</title>
        <authorList>
            <person name="Klenk H.-P."/>
        </authorList>
    </citation>
    <scope>NUCLEOTIDE SEQUENCE [LARGE SCALE GENOMIC DNA]</scope>
    <source>
        <strain evidence="3 4">DSM 23737</strain>
    </source>
</reference>
<evidence type="ECO:0008006" key="5">
    <source>
        <dbReference type="Google" id="ProtNLM"/>
    </source>
</evidence>
<proteinExistence type="predicted"/>
<keyword evidence="2" id="KW-1133">Transmembrane helix</keyword>
<dbReference type="RefSeq" id="WP_182483790.1">
    <property type="nucleotide sequence ID" value="NZ_JACGWU010000001.1"/>
</dbReference>
<sequence>MLVILGTYFTNKGSNVALGKSSTDRNADENAVTEPSKGHATPTRKEREAANQRPLVPSDRKGASKEYRAQQAEARNRARIGMAAGEEKYLPMRDRGVQKRYARDYVDARYNVGELMVPFMFLVIIMTFLPDQNIAQLGILTLWGFFFIAIIDVLFATWSLRRRIDAKFGEGKMERGVRWYAAMRTLQMRQLRLPKPQVKRREFPN</sequence>
<keyword evidence="2" id="KW-0812">Transmembrane</keyword>
<gene>
    <name evidence="3" type="ORF">FB555_000445</name>
</gene>
<feature type="region of interest" description="Disordered" evidence="1">
    <location>
        <begin position="14"/>
        <end position="74"/>
    </location>
</feature>
<protein>
    <recommendedName>
        <fullName evidence="5">DUF3043 domain-containing protein</fullName>
    </recommendedName>
</protein>